<name>A0A126ZXP6_9MICC</name>
<feature type="transmembrane region" description="Helical" evidence="5">
    <location>
        <begin position="21"/>
        <end position="39"/>
    </location>
</feature>
<keyword evidence="2 5" id="KW-0812">Transmembrane</keyword>
<dbReference type="InterPro" id="IPR050382">
    <property type="entry name" value="MFS_Na/Anion_cotransporter"/>
</dbReference>
<feature type="transmembrane region" description="Helical" evidence="5">
    <location>
        <begin position="321"/>
        <end position="338"/>
    </location>
</feature>
<keyword evidence="3 5" id="KW-1133">Transmembrane helix</keyword>
<dbReference type="EMBL" id="CP014518">
    <property type="protein sequence ID" value="AMM31656.1"/>
    <property type="molecule type" value="Genomic_DNA"/>
</dbReference>
<dbReference type="Gene3D" id="1.20.1250.20">
    <property type="entry name" value="MFS general substrate transporter like domains"/>
    <property type="match status" value="2"/>
</dbReference>
<evidence type="ECO:0000256" key="1">
    <source>
        <dbReference type="ARBA" id="ARBA00004651"/>
    </source>
</evidence>
<evidence type="ECO:0000256" key="2">
    <source>
        <dbReference type="ARBA" id="ARBA00022692"/>
    </source>
</evidence>
<dbReference type="SUPFAM" id="SSF103473">
    <property type="entry name" value="MFS general substrate transporter"/>
    <property type="match status" value="1"/>
</dbReference>
<evidence type="ECO:0000313" key="8">
    <source>
        <dbReference type="Proteomes" id="UP000070134"/>
    </source>
</evidence>
<dbReference type="PANTHER" id="PTHR11662:SF333">
    <property type="entry name" value="D-GALACTONATE TRANSPORTER"/>
    <property type="match status" value="1"/>
</dbReference>
<evidence type="ECO:0000259" key="6">
    <source>
        <dbReference type="PROSITE" id="PS50850"/>
    </source>
</evidence>
<dbReference type="CDD" id="cd17319">
    <property type="entry name" value="MFS_ExuT_GudP_like"/>
    <property type="match status" value="1"/>
</dbReference>
<feature type="transmembrane region" description="Helical" evidence="5">
    <location>
        <begin position="407"/>
        <end position="428"/>
    </location>
</feature>
<feature type="transmembrane region" description="Helical" evidence="5">
    <location>
        <begin position="59"/>
        <end position="84"/>
    </location>
</feature>
<reference evidence="7 8" key="1">
    <citation type="submission" date="2016-02" db="EMBL/GenBank/DDBJ databases">
        <title>Complete genome of Sinomonas atrocyanea KCTC 3377.</title>
        <authorList>
            <person name="Kim K.M."/>
        </authorList>
    </citation>
    <scope>NUCLEOTIDE SEQUENCE [LARGE SCALE GENOMIC DNA]</scope>
    <source>
        <strain evidence="7 8">KCTC 3377</strain>
    </source>
</reference>
<organism evidence="7 8">
    <name type="scientific">Sinomonas atrocyanea</name>
    <dbReference type="NCBI Taxonomy" id="37927"/>
    <lineage>
        <taxon>Bacteria</taxon>
        <taxon>Bacillati</taxon>
        <taxon>Actinomycetota</taxon>
        <taxon>Actinomycetes</taxon>
        <taxon>Micrococcales</taxon>
        <taxon>Micrococcaceae</taxon>
        <taxon>Sinomonas</taxon>
    </lineage>
</organism>
<feature type="transmembrane region" description="Helical" evidence="5">
    <location>
        <begin position="248"/>
        <end position="268"/>
    </location>
</feature>
<dbReference type="GO" id="GO:0022857">
    <property type="term" value="F:transmembrane transporter activity"/>
    <property type="evidence" value="ECO:0007669"/>
    <property type="project" value="InterPro"/>
</dbReference>
<dbReference type="PATRIC" id="fig|37927.3.peg.1011"/>
<evidence type="ECO:0000256" key="3">
    <source>
        <dbReference type="ARBA" id="ARBA00022989"/>
    </source>
</evidence>
<feature type="domain" description="Major facilitator superfamily (MFS) profile" evidence="6">
    <location>
        <begin position="26"/>
        <end position="433"/>
    </location>
</feature>
<accession>A0A126ZXP6</accession>
<feature type="transmembrane region" description="Helical" evidence="5">
    <location>
        <begin position="280"/>
        <end position="301"/>
    </location>
</feature>
<dbReference type="InterPro" id="IPR020846">
    <property type="entry name" value="MFS_dom"/>
</dbReference>
<gene>
    <name evidence="7" type="ORF">SA2016_0971</name>
</gene>
<feature type="transmembrane region" description="Helical" evidence="5">
    <location>
        <begin position="381"/>
        <end position="401"/>
    </location>
</feature>
<evidence type="ECO:0000256" key="4">
    <source>
        <dbReference type="ARBA" id="ARBA00023136"/>
    </source>
</evidence>
<dbReference type="OrthoDB" id="8596007at2"/>
<keyword evidence="8" id="KW-1185">Reference proteome</keyword>
<dbReference type="KEGG" id="satk:SA2016_0971"/>
<dbReference type="AlphaFoldDB" id="A0A126ZXP6"/>
<feature type="transmembrane region" description="Helical" evidence="5">
    <location>
        <begin position="181"/>
        <end position="200"/>
    </location>
</feature>
<dbReference type="PANTHER" id="PTHR11662">
    <property type="entry name" value="SOLUTE CARRIER FAMILY 17"/>
    <property type="match status" value="1"/>
</dbReference>
<dbReference type="InterPro" id="IPR036259">
    <property type="entry name" value="MFS_trans_sf"/>
</dbReference>
<dbReference type="Pfam" id="PF07690">
    <property type="entry name" value="MFS_1"/>
    <property type="match status" value="1"/>
</dbReference>
<dbReference type="GO" id="GO:0005886">
    <property type="term" value="C:plasma membrane"/>
    <property type="evidence" value="ECO:0007669"/>
    <property type="project" value="UniProtKB-SubCell"/>
</dbReference>
<dbReference type="PROSITE" id="PS50850">
    <property type="entry name" value="MFS"/>
    <property type="match status" value="1"/>
</dbReference>
<proteinExistence type="predicted"/>
<dbReference type="InterPro" id="IPR000849">
    <property type="entry name" value="Sugar_P_transporter"/>
</dbReference>
<dbReference type="PIRSF" id="PIRSF002808">
    <property type="entry name" value="Hexose_phosphate_transp"/>
    <property type="match status" value="1"/>
</dbReference>
<feature type="transmembrane region" description="Helical" evidence="5">
    <location>
        <begin position="344"/>
        <end position="369"/>
    </location>
</feature>
<dbReference type="STRING" id="37927.SA2016_0971"/>
<evidence type="ECO:0000256" key="5">
    <source>
        <dbReference type="SAM" id="Phobius"/>
    </source>
</evidence>
<feature type="transmembrane region" description="Helical" evidence="5">
    <location>
        <begin position="91"/>
        <end position="110"/>
    </location>
</feature>
<dbReference type="InterPro" id="IPR011701">
    <property type="entry name" value="MFS"/>
</dbReference>
<sequence length="438" mass="46449">MDAVTQQQLGSSSMKLSRGSRVRFGILMVISVSTAINYLDRANLAIVAPALSADLRLDAAQTGLLFSAFSWTYAILQIPAGWLIDKVGAKLAFGYALIAWSLATCAIGLARGFGVLFGLRLALGAAEAPAFPANSALVASWFPKKERGTATAAYTAGEYVGLAVATPVLAAVATALGWQSVFYLCGGLGLAWAVVWLTRIRNTPKGHPRVSPEEMRLLADGGAVVDTPKHDRASWSDVLRLLRHRRMIGILIGQFAISSTLFFFLTWFPSYLVRAKHFTLLNAGFMASIPYIMALIGVFFAGSWSDRMLKRGTSVNVARKAPIITGLVGASVIVLANFTDDPALIITIMSLAFFAQGMSAISWSLVADIAPVGKFGVTGGLFNFIGNVGGIVSPLVIGYIVELTGSFVGGIGYVAVVAAVGALAYIFLVDNVERLQTN</sequence>
<evidence type="ECO:0000313" key="7">
    <source>
        <dbReference type="EMBL" id="AMM31656.1"/>
    </source>
</evidence>
<protein>
    <submittedName>
        <fullName evidence="7">MFS transporter, phthalate permease family</fullName>
    </submittedName>
</protein>
<dbReference type="Proteomes" id="UP000070134">
    <property type="component" value="Chromosome"/>
</dbReference>
<comment type="subcellular location">
    <subcellularLocation>
        <location evidence="1">Cell membrane</location>
        <topology evidence="1">Multi-pass membrane protein</topology>
    </subcellularLocation>
</comment>
<keyword evidence="4 5" id="KW-0472">Membrane</keyword>